<evidence type="ECO:0000256" key="1">
    <source>
        <dbReference type="SAM" id="Coils"/>
    </source>
</evidence>
<organism evidence="2 3">
    <name type="scientific">Anoxybacillus andreesenii</name>
    <dbReference type="NCBI Taxonomy" id="1325932"/>
    <lineage>
        <taxon>Bacteria</taxon>
        <taxon>Bacillati</taxon>
        <taxon>Bacillota</taxon>
        <taxon>Bacilli</taxon>
        <taxon>Bacillales</taxon>
        <taxon>Anoxybacillaceae</taxon>
        <taxon>Anoxybacillus</taxon>
    </lineage>
</organism>
<name>A0ABT9V1V9_9BACL</name>
<feature type="coiled-coil region" evidence="1">
    <location>
        <begin position="199"/>
        <end position="244"/>
    </location>
</feature>
<proteinExistence type="predicted"/>
<evidence type="ECO:0000313" key="3">
    <source>
        <dbReference type="Proteomes" id="UP001231362"/>
    </source>
</evidence>
<keyword evidence="1" id="KW-0175">Coiled coil</keyword>
<comment type="caution">
    <text evidence="2">The sequence shown here is derived from an EMBL/GenBank/DDBJ whole genome shotgun (WGS) entry which is preliminary data.</text>
</comment>
<protein>
    <submittedName>
        <fullName evidence="2">Uncharacterized protein</fullName>
    </submittedName>
</protein>
<dbReference type="EMBL" id="JAUSTU010000004">
    <property type="protein sequence ID" value="MDQ0154941.1"/>
    <property type="molecule type" value="Genomic_DNA"/>
</dbReference>
<keyword evidence="3" id="KW-1185">Reference proteome</keyword>
<sequence length="302" mass="34230">MTKIHTIKDESLGGVLREYVEVERRASDGDYIVCTQDGDQNGRFYRKGDVGKFLYFSDRYPSIRVKFDDDLDGIREDGECYVGTDSFSVIEPTDIVHIDGTRYRLVDRKAEVGEKVLIVNPKHTSVMKDYNLGDVFSVSSIYVESVETDSPTPDKADKLRFWDYEYRVLVPVTATDDTPTVDGPTVDTRHASPEVIDLLANLARRVTSLEQQLRDTQGNVEKLAEELETKTHELGEKVEQVSANVEMTIDDIVTLDERTQSEKPFFTTFKPTFYINREVSSAKLLAEAFEALAKYERGGARP</sequence>
<dbReference type="Proteomes" id="UP001231362">
    <property type="component" value="Unassembled WGS sequence"/>
</dbReference>
<reference evidence="2 3" key="1">
    <citation type="submission" date="2023-07" db="EMBL/GenBank/DDBJ databases">
        <title>Genomic Encyclopedia of Type Strains, Phase IV (KMG-IV): sequencing the most valuable type-strain genomes for metagenomic binning, comparative biology and taxonomic classification.</title>
        <authorList>
            <person name="Goeker M."/>
        </authorList>
    </citation>
    <scope>NUCLEOTIDE SEQUENCE [LARGE SCALE GENOMIC DNA]</scope>
    <source>
        <strain evidence="2 3">DSM 23948</strain>
    </source>
</reference>
<evidence type="ECO:0000313" key="2">
    <source>
        <dbReference type="EMBL" id="MDQ0154941.1"/>
    </source>
</evidence>
<dbReference type="RefSeq" id="WP_307149521.1">
    <property type="nucleotide sequence ID" value="NZ_JAUSTU010000004.1"/>
</dbReference>
<gene>
    <name evidence="2" type="ORF">J2S07_001245</name>
</gene>
<accession>A0ABT9V1V9</accession>